<organism evidence="1 2">
    <name type="scientific">Avena sativa</name>
    <name type="common">Oat</name>
    <dbReference type="NCBI Taxonomy" id="4498"/>
    <lineage>
        <taxon>Eukaryota</taxon>
        <taxon>Viridiplantae</taxon>
        <taxon>Streptophyta</taxon>
        <taxon>Embryophyta</taxon>
        <taxon>Tracheophyta</taxon>
        <taxon>Spermatophyta</taxon>
        <taxon>Magnoliopsida</taxon>
        <taxon>Liliopsida</taxon>
        <taxon>Poales</taxon>
        <taxon>Poaceae</taxon>
        <taxon>BOP clade</taxon>
        <taxon>Pooideae</taxon>
        <taxon>Poodae</taxon>
        <taxon>Poeae</taxon>
        <taxon>Poeae Chloroplast Group 1 (Aveneae type)</taxon>
        <taxon>Aveninae</taxon>
        <taxon>Avena</taxon>
    </lineage>
</organism>
<protein>
    <submittedName>
        <fullName evidence="1">Uncharacterized protein</fullName>
    </submittedName>
</protein>
<evidence type="ECO:0000313" key="1">
    <source>
        <dbReference type="EnsemblPlants" id="AVESA.00010b.r2.2AG0259110.1.CDS"/>
    </source>
</evidence>
<sequence length="649" mass="72004">MAGGNESHGKEPAAAELDMFPEGLRVLAVDDDLTCLTILEALLRRCKYQPTVVSDARTALEMLREEGGEQFDLVLTDVHMPDMDGLRLLELIGLEMDLPVIMMSVDGEKDTVYKGIAHGACDYLLKPINMKDLVNIWQHVVRKNLGAMNHNTSESDDDDQRVVQPMIVDGERSGSTGKKCAKKMENYGDGSDENREGTHVPTTHRKPRVSWNGELHRRFLAVVNRLGADRAYPKTILKMMNVDNLTRASVASHLQKYRIYLKRVSEDSKKSYLLGESAERRRWSNFMSMNHQCSLSDHHEHQGGQPSSALAFQGSNNPSVIGTVGHGGSTLRNDVPWMPDTRRCHACACDPPAISFPKISDHTMLEAFSSRHYDKEYANFLREQKLEERQVVPSCHPAGNSFANMPNSGVLEPVNSKFPVQPPEVLCKHSAVGERWDTQFMYNVGNSSIPWQNMAPTRFPGPMDGAPLIPSQVNNPQMNLQPNFGTLPGHMQIFQNEQQNQMAGIISNNTPLAGFNEQMAQFNIACNTTLVERASDNFSPMNQMVNGGSSSSIMRNVQTGSSVVPPTQMVNGGSMSFALRDLQDNSVATPTQMLNGEEASRILPVQEGPPDQEALDDQPTYSIPFFQEDIFASMPNQDFSDDAFFGGEI</sequence>
<name>A0ACD5UJN9_AVESA</name>
<keyword evidence="2" id="KW-1185">Reference proteome</keyword>
<proteinExistence type="predicted"/>
<reference evidence="1" key="2">
    <citation type="submission" date="2025-09" db="UniProtKB">
        <authorList>
            <consortium name="EnsemblPlants"/>
        </authorList>
    </citation>
    <scope>IDENTIFICATION</scope>
</reference>
<dbReference type="EnsemblPlants" id="AVESA.00010b.r2.2AG0259110.1">
    <property type="protein sequence ID" value="AVESA.00010b.r2.2AG0259110.1.CDS"/>
    <property type="gene ID" value="AVESA.00010b.r2.2AG0259110"/>
</dbReference>
<reference evidence="1" key="1">
    <citation type="submission" date="2021-05" db="EMBL/GenBank/DDBJ databases">
        <authorList>
            <person name="Scholz U."/>
            <person name="Mascher M."/>
            <person name="Fiebig A."/>
        </authorList>
    </citation>
    <scope>NUCLEOTIDE SEQUENCE [LARGE SCALE GENOMIC DNA]</scope>
</reference>
<dbReference type="Proteomes" id="UP001732700">
    <property type="component" value="Chromosome 2A"/>
</dbReference>
<accession>A0ACD5UJN9</accession>
<evidence type="ECO:0000313" key="2">
    <source>
        <dbReference type="Proteomes" id="UP001732700"/>
    </source>
</evidence>